<dbReference type="Proteomes" id="UP000018144">
    <property type="component" value="Unassembled WGS sequence"/>
</dbReference>
<reference evidence="2 3" key="1">
    <citation type="journal article" date="2013" name="PLoS Genet.">
        <title>The genome and development-dependent transcriptomes of Pyronema confluens: a window into fungal evolution.</title>
        <authorList>
            <person name="Traeger S."/>
            <person name="Altegoer F."/>
            <person name="Freitag M."/>
            <person name="Gabaldon T."/>
            <person name="Kempken F."/>
            <person name="Kumar A."/>
            <person name="Marcet-Houben M."/>
            <person name="Poggeler S."/>
            <person name="Stajich J.E."/>
            <person name="Nowrousian M."/>
        </authorList>
    </citation>
    <scope>NUCLEOTIDE SEQUENCE [LARGE SCALE GENOMIC DNA]</scope>
    <source>
        <strain evidence="3">CBS 100304</strain>
        <tissue evidence="2">Vegetative mycelium</tissue>
    </source>
</reference>
<evidence type="ECO:0000313" key="2">
    <source>
        <dbReference type="EMBL" id="CCX30069.1"/>
    </source>
</evidence>
<proteinExistence type="predicted"/>
<evidence type="ECO:0000313" key="3">
    <source>
        <dbReference type="Proteomes" id="UP000018144"/>
    </source>
</evidence>
<feature type="region of interest" description="Disordered" evidence="1">
    <location>
        <begin position="62"/>
        <end position="107"/>
    </location>
</feature>
<gene>
    <name evidence="2" type="ORF">PCON_08095</name>
</gene>
<feature type="compositionally biased region" description="Polar residues" evidence="1">
    <location>
        <begin position="62"/>
        <end position="72"/>
    </location>
</feature>
<feature type="region of interest" description="Disordered" evidence="1">
    <location>
        <begin position="1"/>
        <end position="27"/>
    </location>
</feature>
<protein>
    <submittedName>
        <fullName evidence="2">Uncharacterized protein</fullName>
    </submittedName>
</protein>
<accession>U4LD72</accession>
<sequence>MLAMTSGSSESASIPATTTVTTRRGAQPCTSRVKSSFFLLHRYELSLGPHVTISFDTLSQHVTTKQSAQSVGQKPMGRESAKARNWGNRNPNQPQETQTSESASPQHYNRSLVFYTIDLGQDRPDRLWKPYSAVT</sequence>
<feature type="compositionally biased region" description="Polar residues" evidence="1">
    <location>
        <begin position="87"/>
        <end position="107"/>
    </location>
</feature>
<name>U4LD72_PYROM</name>
<evidence type="ECO:0000256" key="1">
    <source>
        <dbReference type="SAM" id="MobiDB-lite"/>
    </source>
</evidence>
<organism evidence="2 3">
    <name type="scientific">Pyronema omphalodes (strain CBS 100304)</name>
    <name type="common">Pyronema confluens</name>
    <dbReference type="NCBI Taxonomy" id="1076935"/>
    <lineage>
        <taxon>Eukaryota</taxon>
        <taxon>Fungi</taxon>
        <taxon>Dikarya</taxon>
        <taxon>Ascomycota</taxon>
        <taxon>Pezizomycotina</taxon>
        <taxon>Pezizomycetes</taxon>
        <taxon>Pezizales</taxon>
        <taxon>Pyronemataceae</taxon>
        <taxon>Pyronema</taxon>
    </lineage>
</organism>
<dbReference type="EMBL" id="HF935418">
    <property type="protein sequence ID" value="CCX30069.1"/>
    <property type="molecule type" value="Genomic_DNA"/>
</dbReference>
<dbReference type="AlphaFoldDB" id="U4LD72"/>
<keyword evidence="3" id="KW-1185">Reference proteome</keyword>